<gene>
    <name evidence="3" type="primary">LOC131802209</name>
</gene>
<dbReference type="RefSeq" id="XP_058977888.1">
    <property type="nucleotide sequence ID" value="XM_059121905.1"/>
</dbReference>
<protein>
    <submittedName>
        <fullName evidence="3">Homeobox protein 2-like</fullName>
    </submittedName>
</protein>
<reference evidence="3" key="1">
    <citation type="submission" date="2025-08" db="UniProtKB">
        <authorList>
            <consortium name="RefSeq"/>
        </authorList>
    </citation>
    <scope>IDENTIFICATION</scope>
    <source>
        <strain evidence="3">Aabys</strain>
        <tissue evidence="3">Whole body</tissue>
    </source>
</reference>
<organism evidence="2 3">
    <name type="scientific">Musca domestica</name>
    <name type="common">House fly</name>
    <dbReference type="NCBI Taxonomy" id="7370"/>
    <lineage>
        <taxon>Eukaryota</taxon>
        <taxon>Metazoa</taxon>
        <taxon>Ecdysozoa</taxon>
        <taxon>Arthropoda</taxon>
        <taxon>Hexapoda</taxon>
        <taxon>Insecta</taxon>
        <taxon>Pterygota</taxon>
        <taxon>Neoptera</taxon>
        <taxon>Endopterygota</taxon>
        <taxon>Diptera</taxon>
        <taxon>Brachycera</taxon>
        <taxon>Muscomorpha</taxon>
        <taxon>Muscoidea</taxon>
        <taxon>Muscidae</taxon>
        <taxon>Musca</taxon>
    </lineage>
</organism>
<keyword evidence="2" id="KW-1185">Reference proteome</keyword>
<dbReference type="GeneID" id="131802209"/>
<evidence type="ECO:0000313" key="3">
    <source>
        <dbReference type="RefSeq" id="XP_058977888.1"/>
    </source>
</evidence>
<feature type="compositionally biased region" description="Low complexity" evidence="1">
    <location>
        <begin position="251"/>
        <end position="267"/>
    </location>
</feature>
<evidence type="ECO:0000256" key="1">
    <source>
        <dbReference type="SAM" id="MobiDB-lite"/>
    </source>
</evidence>
<name>A0ABM3UWI6_MUSDO</name>
<feature type="region of interest" description="Disordered" evidence="1">
    <location>
        <begin position="237"/>
        <end position="268"/>
    </location>
</feature>
<dbReference type="Proteomes" id="UP001652621">
    <property type="component" value="Unplaced"/>
</dbReference>
<sequence>MAQFDMSMVSKNLHVFKGEFKYLEDFISQAELLHDLLQEQDKELFIKYIYNFKLSAQVRSILGRSNKPTTFVQLKKALEDAYPNPRTLQQLLTELGTTKQGHLTMTSYREKISELCDELNRFEIGNLKNPSQETKDAIYKVNESMALNVFMKGVNAEYQPILLANMPSSLNEATQRCITAERSLGLDTKDVYFVNRTNRSNEQSKPYRKSYRYNYNDYNNSYRNNYNTRYNIGNRCSDNYGNPGGRKKFSNGHSNNRNNYQGNNNKNAEYKNIHGNVKYNNGKNDRIKHTEVRNYKAFPCTCQQGNSDGRMMEEFIQEAQN</sequence>
<accession>A0ABM3UWI6</accession>
<evidence type="ECO:0000313" key="2">
    <source>
        <dbReference type="Proteomes" id="UP001652621"/>
    </source>
</evidence>
<proteinExistence type="predicted"/>